<dbReference type="GeneID" id="110207253"/>
<feature type="compositionally biased region" description="Gly residues" evidence="1">
    <location>
        <begin position="49"/>
        <end position="61"/>
    </location>
</feature>
<evidence type="ECO:0000313" key="3">
    <source>
        <dbReference type="RefSeq" id="XP_020840535.1"/>
    </source>
</evidence>
<dbReference type="Proteomes" id="UP000515140">
    <property type="component" value="Unplaced"/>
</dbReference>
<accession>A0A6P5K5G8</accession>
<dbReference type="KEGG" id="pcw:110207253"/>
<feature type="region of interest" description="Disordered" evidence="1">
    <location>
        <begin position="324"/>
        <end position="355"/>
    </location>
</feature>
<keyword evidence="2" id="KW-1185">Reference proteome</keyword>
<feature type="region of interest" description="Disordered" evidence="1">
    <location>
        <begin position="432"/>
        <end position="451"/>
    </location>
</feature>
<feature type="region of interest" description="Disordered" evidence="1">
    <location>
        <begin position="599"/>
        <end position="629"/>
    </location>
</feature>
<dbReference type="InterPro" id="IPR027968">
    <property type="entry name" value="JHY"/>
</dbReference>
<dbReference type="GO" id="GO:0007420">
    <property type="term" value="P:brain development"/>
    <property type="evidence" value="ECO:0007669"/>
    <property type="project" value="TreeGrafter"/>
</dbReference>
<dbReference type="GO" id="GO:0035082">
    <property type="term" value="P:axoneme assembly"/>
    <property type="evidence" value="ECO:0007669"/>
    <property type="project" value="TreeGrafter"/>
</dbReference>
<feature type="compositionally biased region" description="Polar residues" evidence="1">
    <location>
        <begin position="203"/>
        <end position="219"/>
    </location>
</feature>
<dbReference type="CTD" id="79864"/>
<dbReference type="AlphaFoldDB" id="A0A6P5K5G8"/>
<proteinExistence type="predicted"/>
<dbReference type="RefSeq" id="XP_020840535.1">
    <property type="nucleotide sequence ID" value="XM_020984876.1"/>
</dbReference>
<feature type="region of interest" description="Disordered" evidence="1">
    <location>
        <begin position="173"/>
        <end position="219"/>
    </location>
</feature>
<feature type="region of interest" description="Disordered" evidence="1">
    <location>
        <begin position="791"/>
        <end position="849"/>
    </location>
</feature>
<feature type="region of interest" description="Disordered" evidence="1">
    <location>
        <begin position="688"/>
        <end position="719"/>
    </location>
</feature>
<organism evidence="2 3">
    <name type="scientific">Phascolarctos cinereus</name>
    <name type="common">Koala</name>
    <dbReference type="NCBI Taxonomy" id="38626"/>
    <lineage>
        <taxon>Eukaryota</taxon>
        <taxon>Metazoa</taxon>
        <taxon>Chordata</taxon>
        <taxon>Craniata</taxon>
        <taxon>Vertebrata</taxon>
        <taxon>Euteleostomi</taxon>
        <taxon>Mammalia</taxon>
        <taxon>Metatheria</taxon>
        <taxon>Diprotodontia</taxon>
        <taxon>Phascolarctidae</taxon>
        <taxon>Phascolarctos</taxon>
    </lineage>
</organism>
<dbReference type="PANTHER" id="PTHR14726">
    <property type="entry name" value="JHY PROTEIN HOMOLOG"/>
    <property type="match status" value="1"/>
</dbReference>
<sequence>MWMESVLCFGRHGSAGATTKREGGRAAGRGHHSENEAGSVSGPPAAATGRGGGGGGAGCGGASTVAAEEHGQCCYELQIYVYTQLQIGSSSHIYNMNNIKPVPMFSIHPPVHHADLKVRSSEPPLNKDLHQIFQDSLESDSEISIQELKFQSNLQKQNEDHESLMKEVFEEMEPDSLEEESPQFQNLSKSEEASNEIIKLSRSKQPQSEVPGENKSQQLLVDKYSDLRYDPNWKNNKEEGEISTLKRLQLTEESSTQSFAWDLLCSSKETSFELSREKSDLEKSPQSSVTLMGSEFLNSNYERGDLNSESISFLSSSDIGDKSGLSEHIKSSSSHNDVFLPGPQPRPRKSKQDIVEKNKVTLGLSTHKTGSYLHQHNKKMGGICPKKISSTVVTGTKPESPEEADNPIVNPEDKWHQRARLLQDYQEQWSQSERTKFTQVPRQLTSESTNGRLPSRRKVIRKVRKQYKLWSRPKSPNMHIKPKELDVSQGNQNSIPRGRHKQIKPAGPSINLETGVNLNKPVNHLQDLNAFRVQHYKEAPSNFTLSKQPFNKSTYKNPAEFNSLLHINKERGHQHFQESSSLIHRFNIQPDWDFSYINGSSKGHQKGSKSTSNVDNQGPFENKTSPLRQLKQTYSESSYSNLDMLWKFCPSSQNQPARVSPDTQLTHIMEQHQQALVQLTEVQPSEVTSSNTTFPSLFSRVDSESQLDTGRSQRSQTTLSRCNSEGYLLQLERQKKHKDRVSSKNYRMKGYQKKDVKLGGLGPDFESIKDKIKTLKQQKEYAKQVKEYNMKALSSGSKPQTAKPESKPSISRQKALEYARKIPKPKPVLASNLNDQESKQKGNLSCSEKERNLPEISLLEVLQSRHEREKQAVAAFKVLHIV</sequence>
<dbReference type="FunCoup" id="A0A6P5K5G8">
    <property type="interactions" value="5"/>
</dbReference>
<feature type="compositionally biased region" description="Polar residues" evidence="1">
    <location>
        <begin position="831"/>
        <end position="846"/>
    </location>
</feature>
<dbReference type="PANTHER" id="PTHR14726:SF1">
    <property type="entry name" value="JHY PROTEIN HOMOLOG"/>
    <property type="match status" value="1"/>
</dbReference>
<dbReference type="InParanoid" id="A0A6P5K5G8"/>
<dbReference type="Pfam" id="PF15261">
    <property type="entry name" value="JHY"/>
    <property type="match status" value="1"/>
</dbReference>
<feature type="region of interest" description="Disordered" evidence="1">
    <location>
        <begin position="17"/>
        <end position="62"/>
    </location>
</feature>
<feature type="compositionally biased region" description="Polar residues" evidence="1">
    <location>
        <begin position="704"/>
        <end position="719"/>
    </location>
</feature>
<gene>
    <name evidence="3" type="primary">CUNH11orf63</name>
</gene>
<evidence type="ECO:0000256" key="1">
    <source>
        <dbReference type="SAM" id="MobiDB-lite"/>
    </source>
</evidence>
<name>A0A6P5K5G8_PHACI</name>
<protein>
    <submittedName>
        <fullName evidence="3">Uncharacterized protein C11orf63 homolog isoform X1</fullName>
    </submittedName>
</protein>
<evidence type="ECO:0000313" key="2">
    <source>
        <dbReference type="Proteomes" id="UP000515140"/>
    </source>
</evidence>
<reference evidence="3" key="1">
    <citation type="submission" date="2025-08" db="UniProtKB">
        <authorList>
            <consortium name="RefSeq"/>
        </authorList>
    </citation>
    <scope>IDENTIFICATION</scope>
    <source>
        <tissue evidence="3">Spleen</tissue>
    </source>
</reference>